<protein>
    <submittedName>
        <fullName evidence="1">Uncharacterized protein</fullName>
    </submittedName>
</protein>
<proteinExistence type="predicted"/>
<evidence type="ECO:0000313" key="1">
    <source>
        <dbReference type="EMBL" id="RBW70897.1"/>
    </source>
</evidence>
<dbReference type="AlphaFoldDB" id="A0A366XYC4"/>
<name>A0A366XYC4_9BACI</name>
<dbReference type="EMBL" id="QOCW01000002">
    <property type="protein sequence ID" value="RBW70897.1"/>
    <property type="molecule type" value="Genomic_DNA"/>
</dbReference>
<gene>
    <name evidence="1" type="ORF">DS031_02540</name>
</gene>
<dbReference type="Proteomes" id="UP000253314">
    <property type="component" value="Unassembled WGS sequence"/>
</dbReference>
<evidence type="ECO:0000313" key="2">
    <source>
        <dbReference type="Proteomes" id="UP000253314"/>
    </source>
</evidence>
<comment type="caution">
    <text evidence="1">The sequence shown here is derived from an EMBL/GenBank/DDBJ whole genome shotgun (WGS) entry which is preliminary data.</text>
</comment>
<dbReference type="RefSeq" id="WP_113804375.1">
    <property type="nucleotide sequence ID" value="NZ_QOCW01000002.1"/>
</dbReference>
<accession>A0A366XYC4</accession>
<reference evidence="1 2" key="1">
    <citation type="submission" date="2018-07" db="EMBL/GenBank/DDBJ databases">
        <title>Lottiidibacillus patelloidae gen. nov., sp. nov., isolated from the intestinal tract of a marine limpet and the reclassification of B. taeanensis BH030017T, B. algicola KMM 3737T and B. hwajinpoensis SW-72T as genus Lottiidibacillus.</title>
        <authorList>
            <person name="Liu R."/>
            <person name="Huang Z."/>
        </authorList>
    </citation>
    <scope>NUCLEOTIDE SEQUENCE [LARGE SCALE GENOMIC DNA]</scope>
    <source>
        <strain evidence="1 2">BH030017</strain>
    </source>
</reference>
<keyword evidence="2" id="KW-1185">Reference proteome</keyword>
<dbReference type="OrthoDB" id="2830515at2"/>
<organism evidence="1 2">
    <name type="scientific">Bacillus taeanensis</name>
    <dbReference type="NCBI Taxonomy" id="273032"/>
    <lineage>
        <taxon>Bacteria</taxon>
        <taxon>Bacillati</taxon>
        <taxon>Bacillota</taxon>
        <taxon>Bacilli</taxon>
        <taxon>Bacillales</taxon>
        <taxon>Bacillaceae</taxon>
        <taxon>Bacillus</taxon>
    </lineage>
</organism>
<sequence>MQNKDLEKWIENDYKGEEGMPAVGDEILTKPGMTTGPVLKEIEARIEKGKNIAICVVIDNTGIQGRDTVEVKGFAAFEISEVVHNGIKGKFIDYVDSKGLLSDNEFSVVDYGVHTINLIE</sequence>